<feature type="transmembrane region" description="Helical" evidence="1">
    <location>
        <begin position="82"/>
        <end position="102"/>
    </location>
</feature>
<accession>A0A4S3B394</accession>
<feature type="transmembrane region" description="Helical" evidence="1">
    <location>
        <begin position="135"/>
        <end position="152"/>
    </location>
</feature>
<feature type="transmembrane region" description="Helical" evidence="1">
    <location>
        <begin position="324"/>
        <end position="347"/>
    </location>
</feature>
<sequence length="884" mass="101003">MRQARRKTKKKIWGFGVAAFFIPVLIMFLVYLSLGIYWGSERSVLASDAFAQFSNFHASFNNVLHGEQSIFYTWNASLGLNFWSLISYYLGGIFTPLVFFFKNQNIPDALYLITLVKIGSAGLAFWFYAKETFKLNQWSILSLSVSYALMSFSIAQSEVIMWLDAMVYLPLIILGINRIFENKKPTLLFVAYFMLFVSNFYFGFMIGVFSFLYFIAKLFLNKKEAKKRVVPYFLTAFTAGISSMILILPSILDLKSNGETLTKLTMLKTEATSAWDIIAKNMIGSYDTTKYGSIPFIYIGLIPLVFCIFYFITKKISLNEKIAYGSIMAFIFLSFYLDPLNLFWHGMHAPNMFLFRFSFLFSFTVIMLAGYGWEKFEKEDSIYFIGTSIILIVLFVLAKLTTAPEHFDFISLESLALTILFMILYILLMSLYHQGKFLMKHLAVLLFFLMAGEAFLNTNFMLNGILDDWNYASRSLYSDPYKSIDSLVNRAEKENENNFYRLESLDDVSSNDTFNYGYSGISMFSSVRNRHSSGLLDTLGYRSQGTNLNIRYDNNTVMMDSLFGIRHNISKQPVNKFGYEVIESKGEYQLYQNSLALPLGMLTDKDLYNLKLPDTDNLGSQTMLMNQLSNLTTEYFDFIKPKLVKSENTKIIPKGDQKVLYQEKKPDIGKKLTFNVLVPAGQQAYISIFPTDFGLLDGSSAIVTSQGVTNRSQIDITGQYYNLGYFSQESTIQFTVEFTGSPEVEVIEPTVVTLDTNHYQTAIRNIQQKDVKFKVDKRHAYANVNLVEDQVLFTTIPYDKGWTARIDGKKVKTKPFEKGLLTFNVPKGKHDIELSYLPPGLNLGFACLFLGIATFSGYVLFFYNPQSKRKSSNTNSSSSRRRSK</sequence>
<keyword evidence="3" id="KW-1185">Reference proteome</keyword>
<dbReference type="PANTHER" id="PTHR38454:SF1">
    <property type="entry name" value="INTEGRAL MEMBRANE PROTEIN"/>
    <property type="match status" value="1"/>
</dbReference>
<protein>
    <submittedName>
        <fullName evidence="2">Copper ABC transporter permease</fullName>
    </submittedName>
</protein>
<dbReference type="EMBL" id="SDGV01000017">
    <property type="protein sequence ID" value="THB60898.1"/>
    <property type="molecule type" value="Genomic_DNA"/>
</dbReference>
<feature type="transmembrane region" description="Helical" evidence="1">
    <location>
        <begin position="12"/>
        <end position="38"/>
    </location>
</feature>
<dbReference type="AlphaFoldDB" id="A0A4S3B394"/>
<name>A0A4S3B394_9ENTE</name>
<organism evidence="2 3">
    <name type="scientific">Vagococcus silagei</name>
    <dbReference type="NCBI Taxonomy" id="2508885"/>
    <lineage>
        <taxon>Bacteria</taxon>
        <taxon>Bacillati</taxon>
        <taxon>Bacillota</taxon>
        <taxon>Bacilli</taxon>
        <taxon>Lactobacillales</taxon>
        <taxon>Enterococcaceae</taxon>
        <taxon>Vagococcus</taxon>
    </lineage>
</organism>
<feature type="transmembrane region" description="Helical" evidence="1">
    <location>
        <begin position="843"/>
        <end position="863"/>
    </location>
</feature>
<feature type="transmembrane region" description="Helical" evidence="1">
    <location>
        <begin position="382"/>
        <end position="402"/>
    </location>
</feature>
<feature type="transmembrane region" description="Helical" evidence="1">
    <location>
        <begin position="444"/>
        <end position="466"/>
    </location>
</feature>
<feature type="transmembrane region" description="Helical" evidence="1">
    <location>
        <begin position="353"/>
        <end position="373"/>
    </location>
</feature>
<dbReference type="Pfam" id="PF09586">
    <property type="entry name" value="YfhO"/>
    <property type="match status" value="1"/>
</dbReference>
<dbReference type="OrthoDB" id="9815466at2"/>
<feature type="transmembrane region" description="Helical" evidence="1">
    <location>
        <begin position="232"/>
        <end position="252"/>
    </location>
</feature>
<keyword evidence="1" id="KW-0812">Transmembrane</keyword>
<dbReference type="InterPro" id="IPR018580">
    <property type="entry name" value="Uncharacterised_YfhO"/>
</dbReference>
<dbReference type="RefSeq" id="WP_136137145.1">
    <property type="nucleotide sequence ID" value="NZ_SDGV01000017.1"/>
</dbReference>
<keyword evidence="1" id="KW-0472">Membrane</keyword>
<reference evidence="2 3" key="1">
    <citation type="submission" date="2019-01" db="EMBL/GenBank/DDBJ databases">
        <title>Vagococcus silagei sp. nov. isolated from brewer's grain.</title>
        <authorList>
            <person name="Guu J.-R."/>
        </authorList>
    </citation>
    <scope>NUCLEOTIDE SEQUENCE [LARGE SCALE GENOMIC DNA]</scope>
    <source>
        <strain evidence="2 3">2B-2</strain>
    </source>
</reference>
<evidence type="ECO:0000256" key="1">
    <source>
        <dbReference type="SAM" id="Phobius"/>
    </source>
</evidence>
<feature type="transmembrane region" description="Helical" evidence="1">
    <location>
        <begin position="200"/>
        <end position="220"/>
    </location>
</feature>
<evidence type="ECO:0000313" key="3">
    <source>
        <dbReference type="Proteomes" id="UP000310506"/>
    </source>
</evidence>
<gene>
    <name evidence="2" type="ORF">ESZ54_08000</name>
</gene>
<comment type="caution">
    <text evidence="2">The sequence shown here is derived from an EMBL/GenBank/DDBJ whole genome shotgun (WGS) entry which is preliminary data.</text>
</comment>
<feature type="transmembrane region" description="Helical" evidence="1">
    <location>
        <begin position="291"/>
        <end position="312"/>
    </location>
</feature>
<evidence type="ECO:0000313" key="2">
    <source>
        <dbReference type="EMBL" id="THB60898.1"/>
    </source>
</evidence>
<feature type="transmembrane region" description="Helical" evidence="1">
    <location>
        <begin position="159"/>
        <end position="180"/>
    </location>
</feature>
<proteinExistence type="predicted"/>
<dbReference type="Proteomes" id="UP000310506">
    <property type="component" value="Unassembled WGS sequence"/>
</dbReference>
<feature type="transmembrane region" description="Helical" evidence="1">
    <location>
        <begin position="414"/>
        <end position="432"/>
    </location>
</feature>
<keyword evidence="1" id="KW-1133">Transmembrane helix</keyword>
<dbReference type="PANTHER" id="PTHR38454">
    <property type="entry name" value="INTEGRAL MEMBRANE PROTEIN-RELATED"/>
    <property type="match status" value="1"/>
</dbReference>
<feature type="transmembrane region" description="Helical" evidence="1">
    <location>
        <begin position="109"/>
        <end position="129"/>
    </location>
</feature>